<name>A0A9P6N925_9BASI</name>
<evidence type="ECO:0000256" key="1">
    <source>
        <dbReference type="SAM" id="Phobius"/>
    </source>
</evidence>
<organism evidence="2 3">
    <name type="scientific">Cronartium quercuum f. sp. fusiforme G11</name>
    <dbReference type="NCBI Taxonomy" id="708437"/>
    <lineage>
        <taxon>Eukaryota</taxon>
        <taxon>Fungi</taxon>
        <taxon>Dikarya</taxon>
        <taxon>Basidiomycota</taxon>
        <taxon>Pucciniomycotina</taxon>
        <taxon>Pucciniomycetes</taxon>
        <taxon>Pucciniales</taxon>
        <taxon>Coleosporiaceae</taxon>
        <taxon>Cronartium</taxon>
    </lineage>
</organism>
<accession>A0A9P6N925</accession>
<feature type="transmembrane region" description="Helical" evidence="1">
    <location>
        <begin position="20"/>
        <end position="42"/>
    </location>
</feature>
<sequence length="60" mass="7209">MMLFKSWLEIPPATAPPRVFFFLFFFFDISLVIPFFGDMCCWDKMVGRIYSYGFKHWGLL</sequence>
<keyword evidence="1" id="KW-0812">Transmembrane</keyword>
<keyword evidence="3" id="KW-1185">Reference proteome</keyword>
<comment type="caution">
    <text evidence="2">The sequence shown here is derived from an EMBL/GenBank/DDBJ whole genome shotgun (WGS) entry which is preliminary data.</text>
</comment>
<gene>
    <name evidence="2" type="ORF">CROQUDRAFT_244350</name>
</gene>
<dbReference type="AlphaFoldDB" id="A0A9P6N925"/>
<reference evidence="2" key="1">
    <citation type="submission" date="2013-11" db="EMBL/GenBank/DDBJ databases">
        <title>Genome sequence of the fusiform rust pathogen reveals effectors for host alternation and coevolution with pine.</title>
        <authorList>
            <consortium name="DOE Joint Genome Institute"/>
            <person name="Smith K."/>
            <person name="Pendleton A."/>
            <person name="Kubisiak T."/>
            <person name="Anderson C."/>
            <person name="Salamov A."/>
            <person name="Aerts A."/>
            <person name="Riley R."/>
            <person name="Clum A."/>
            <person name="Lindquist E."/>
            <person name="Ence D."/>
            <person name="Campbell M."/>
            <person name="Kronenberg Z."/>
            <person name="Feau N."/>
            <person name="Dhillon B."/>
            <person name="Hamelin R."/>
            <person name="Burleigh J."/>
            <person name="Smith J."/>
            <person name="Yandell M."/>
            <person name="Nelson C."/>
            <person name="Grigoriev I."/>
            <person name="Davis J."/>
        </authorList>
    </citation>
    <scope>NUCLEOTIDE SEQUENCE</scope>
    <source>
        <strain evidence="2">G11</strain>
    </source>
</reference>
<dbReference type="EMBL" id="MU167356">
    <property type="protein sequence ID" value="KAG0142215.1"/>
    <property type="molecule type" value="Genomic_DNA"/>
</dbReference>
<keyword evidence="1" id="KW-1133">Transmembrane helix</keyword>
<evidence type="ECO:0000313" key="2">
    <source>
        <dbReference type="EMBL" id="KAG0142215.1"/>
    </source>
</evidence>
<proteinExistence type="predicted"/>
<evidence type="ECO:0000313" key="3">
    <source>
        <dbReference type="Proteomes" id="UP000886653"/>
    </source>
</evidence>
<keyword evidence="1" id="KW-0472">Membrane</keyword>
<protein>
    <submittedName>
        <fullName evidence="2">Uncharacterized protein</fullName>
    </submittedName>
</protein>
<dbReference type="Proteomes" id="UP000886653">
    <property type="component" value="Unassembled WGS sequence"/>
</dbReference>